<dbReference type="Gene3D" id="3.40.50.1100">
    <property type="match status" value="2"/>
</dbReference>
<dbReference type="PANTHER" id="PTHR43780">
    <property type="entry name" value="1-AMINOCYCLOPROPANE-1-CARBOXYLATE DEAMINASE-RELATED"/>
    <property type="match status" value="1"/>
</dbReference>
<gene>
    <name evidence="7" type="ORF">BSZ19_35915</name>
</gene>
<dbReference type="NCBIfam" id="TIGR01275">
    <property type="entry name" value="ACC_deam_rel"/>
    <property type="match status" value="1"/>
</dbReference>
<sequence length="344" mass="36072">MTETLDLHLRRMPRAALLDLATPIQRLRRIEAALGEQLNGIGLFVKRDDVMGLGGGGNKLRKLEFLLGDAIAQGADTVITVGGRQSNHARLTAAAAARYGLRCELVLGRVVARDDEDYTENGNIILDDLLGATIHDVAGNVSTLTVAEDRAEILRASGRKVYVAPTGGSSSVGCLGYAACASEIAAQSAAQDIHFEHIIVPNGSGGMHAGLSAGFAVLGAGAAKVKSFAVLARVEDARRGTLEKINATLELLESPGVSPDEVNISGAQLGEGYGIPTEAMKKAVRLMARQEGLLLDPVYSGKAFAGLLDDIANGALTPGQNVLFIMSGGTPALFAYRKEFRPDE</sequence>
<dbReference type="InterPro" id="IPR001926">
    <property type="entry name" value="TrpB-like_PALP"/>
</dbReference>
<feature type="active site" description="Nucleophile" evidence="4">
    <location>
        <position position="86"/>
    </location>
</feature>
<dbReference type="PANTHER" id="PTHR43780:SF2">
    <property type="entry name" value="1-AMINOCYCLOPROPANE-1-CARBOXYLATE DEAMINASE-RELATED"/>
    <property type="match status" value="1"/>
</dbReference>
<dbReference type="PIRSF" id="PIRSF006278">
    <property type="entry name" value="ACCD_DCysDesulf"/>
    <property type="match status" value="1"/>
</dbReference>
<evidence type="ECO:0000256" key="1">
    <source>
        <dbReference type="ARBA" id="ARBA00001933"/>
    </source>
</evidence>
<evidence type="ECO:0000256" key="5">
    <source>
        <dbReference type="PIRSR" id="PIRSR006278-2"/>
    </source>
</evidence>
<dbReference type="InterPro" id="IPR027278">
    <property type="entry name" value="ACCD_DCysDesulf"/>
</dbReference>
<dbReference type="InterPro" id="IPR005966">
    <property type="entry name" value="D-Cys_desShydrase"/>
</dbReference>
<reference evidence="7 8" key="1">
    <citation type="submission" date="2017-03" db="EMBL/GenBank/DDBJ databases">
        <title>Whole genome sequences of fourteen strains of Bradyrhizobium canariense and one strain of Bradyrhizobium japonicum isolated from Lupinus (Papilionoideae: Genisteae) species in Algeria.</title>
        <authorList>
            <person name="Crovadore J."/>
            <person name="Chekireb D."/>
            <person name="Brachmann A."/>
            <person name="Chablais R."/>
            <person name="Cochard B."/>
            <person name="Lefort F."/>
        </authorList>
    </citation>
    <scope>NUCLEOTIDE SEQUENCE [LARGE SCALE GENOMIC DNA]</scope>
    <source>
        <strain evidence="7 8">UBMA197</strain>
    </source>
</reference>
<comment type="similarity">
    <text evidence="2">Belongs to the ACC deaminase/D-cysteine desulfhydrase family.</text>
</comment>
<evidence type="ECO:0000313" key="8">
    <source>
        <dbReference type="Proteomes" id="UP000193335"/>
    </source>
</evidence>
<evidence type="ECO:0000313" key="7">
    <source>
        <dbReference type="EMBL" id="OSJ26635.1"/>
    </source>
</evidence>
<name>A0A1Y2JFX6_BRAJP</name>
<organism evidence="7 8">
    <name type="scientific">Bradyrhizobium japonicum</name>
    <dbReference type="NCBI Taxonomy" id="375"/>
    <lineage>
        <taxon>Bacteria</taxon>
        <taxon>Pseudomonadati</taxon>
        <taxon>Pseudomonadota</taxon>
        <taxon>Alphaproteobacteria</taxon>
        <taxon>Hyphomicrobiales</taxon>
        <taxon>Nitrobacteraceae</taxon>
        <taxon>Bradyrhizobium</taxon>
    </lineage>
</organism>
<evidence type="ECO:0000259" key="6">
    <source>
        <dbReference type="Pfam" id="PF00291"/>
    </source>
</evidence>
<dbReference type="Proteomes" id="UP000193335">
    <property type="component" value="Unassembled WGS sequence"/>
</dbReference>
<evidence type="ECO:0000256" key="3">
    <source>
        <dbReference type="ARBA" id="ARBA00022898"/>
    </source>
</evidence>
<feature type="domain" description="Tryptophan synthase beta chain-like PALP" evidence="6">
    <location>
        <begin position="21"/>
        <end position="328"/>
    </location>
</feature>
<dbReference type="InterPro" id="IPR036052">
    <property type="entry name" value="TrpB-like_PALP_sf"/>
</dbReference>
<comment type="caution">
    <text evidence="7">The sequence shown here is derived from an EMBL/GenBank/DDBJ whole genome shotgun (WGS) entry which is preliminary data.</text>
</comment>
<comment type="cofactor">
    <cofactor evidence="1">
        <name>pyridoxal 5'-phosphate</name>
        <dbReference type="ChEBI" id="CHEBI:597326"/>
    </cofactor>
</comment>
<dbReference type="RefSeq" id="WP_085403830.1">
    <property type="nucleotide sequence ID" value="NZ_NAFL01000276.1"/>
</dbReference>
<proteinExistence type="inferred from homology"/>
<dbReference type="SUPFAM" id="SSF53686">
    <property type="entry name" value="Tryptophan synthase beta subunit-like PLP-dependent enzymes"/>
    <property type="match status" value="1"/>
</dbReference>
<dbReference type="EMBL" id="NAFL01000276">
    <property type="protein sequence ID" value="OSJ26635.1"/>
    <property type="molecule type" value="Genomic_DNA"/>
</dbReference>
<keyword evidence="3 5" id="KW-0663">Pyridoxal phosphate</keyword>
<accession>A0A1Y2JFX6</accession>
<evidence type="ECO:0000256" key="2">
    <source>
        <dbReference type="ARBA" id="ARBA00008639"/>
    </source>
</evidence>
<feature type="modified residue" description="N6-(pyridoxal phosphate)lysine" evidence="5">
    <location>
        <position position="59"/>
    </location>
</feature>
<dbReference type="AlphaFoldDB" id="A0A1Y2JFX6"/>
<dbReference type="GO" id="GO:0019148">
    <property type="term" value="F:D-cysteine desulfhydrase activity"/>
    <property type="evidence" value="ECO:0007669"/>
    <property type="project" value="TreeGrafter"/>
</dbReference>
<evidence type="ECO:0000256" key="4">
    <source>
        <dbReference type="PIRSR" id="PIRSR006278-1"/>
    </source>
</evidence>
<protein>
    <submittedName>
        <fullName evidence="7">D-cysteine desulfhydrase</fullName>
    </submittedName>
</protein>
<dbReference type="Pfam" id="PF00291">
    <property type="entry name" value="PALP"/>
    <property type="match status" value="1"/>
</dbReference>